<reference evidence="1 2" key="1">
    <citation type="submission" date="2024-04" db="EMBL/GenBank/DDBJ databases">
        <title>Tritrichomonas musculus Genome.</title>
        <authorList>
            <person name="Alves-Ferreira E."/>
            <person name="Grigg M."/>
            <person name="Lorenzi H."/>
            <person name="Galac M."/>
        </authorList>
    </citation>
    <scope>NUCLEOTIDE SEQUENCE [LARGE SCALE GENOMIC DNA]</scope>
    <source>
        <strain evidence="1 2">EAF2021</strain>
    </source>
</reference>
<keyword evidence="2" id="KW-1185">Reference proteome</keyword>
<name>A0ABR2JE42_9EUKA</name>
<gene>
    <name evidence="1" type="ORF">M9Y10_006027</name>
</gene>
<dbReference type="Proteomes" id="UP001470230">
    <property type="component" value="Unassembled WGS sequence"/>
</dbReference>
<proteinExistence type="predicted"/>
<protein>
    <submittedName>
        <fullName evidence="1">Uncharacterized protein</fullName>
    </submittedName>
</protein>
<dbReference type="EMBL" id="JAPFFF010000012">
    <property type="protein sequence ID" value="KAK8875852.1"/>
    <property type="molecule type" value="Genomic_DNA"/>
</dbReference>
<sequence length="153" mass="17423">MGLYDTTDIQIEGNGTCISKLNSKCRASHFYDISNSSIQKINNCKKKYGEGKEAAMIRDEMGGFDPMSSEAMQFLKINFGNSLRLSELKGIINAVREYFSSKGVFLPKLSRNANRNYQLCVKYVQDNFELMKRIIPYVRLCDGQGNIIPIHEF</sequence>
<evidence type="ECO:0000313" key="2">
    <source>
        <dbReference type="Proteomes" id="UP001470230"/>
    </source>
</evidence>
<organism evidence="1 2">
    <name type="scientific">Tritrichomonas musculus</name>
    <dbReference type="NCBI Taxonomy" id="1915356"/>
    <lineage>
        <taxon>Eukaryota</taxon>
        <taxon>Metamonada</taxon>
        <taxon>Parabasalia</taxon>
        <taxon>Tritrichomonadida</taxon>
        <taxon>Tritrichomonadidae</taxon>
        <taxon>Tritrichomonas</taxon>
    </lineage>
</organism>
<comment type="caution">
    <text evidence="1">The sequence shown here is derived from an EMBL/GenBank/DDBJ whole genome shotgun (WGS) entry which is preliminary data.</text>
</comment>
<accession>A0ABR2JE42</accession>
<evidence type="ECO:0000313" key="1">
    <source>
        <dbReference type="EMBL" id="KAK8875852.1"/>
    </source>
</evidence>